<evidence type="ECO:0000313" key="4">
    <source>
        <dbReference type="Proteomes" id="UP001207408"/>
    </source>
</evidence>
<organism evidence="3 4">
    <name type="scientific">Plebeiibacterium marinum</name>
    <dbReference type="NCBI Taxonomy" id="2992111"/>
    <lineage>
        <taxon>Bacteria</taxon>
        <taxon>Pseudomonadati</taxon>
        <taxon>Bacteroidota</taxon>
        <taxon>Bacteroidia</taxon>
        <taxon>Marinilabiliales</taxon>
        <taxon>Marinilabiliaceae</taxon>
        <taxon>Plebeiibacterium</taxon>
    </lineage>
</organism>
<comment type="similarity">
    <text evidence="1">Belongs to the metallophosphoesterase superfamily. YfcE family.</text>
</comment>
<dbReference type="InterPro" id="IPR029052">
    <property type="entry name" value="Metallo-depent_PP-like"/>
</dbReference>
<feature type="domain" description="Calcineurin-like phosphoesterase" evidence="2">
    <location>
        <begin position="3"/>
        <end position="147"/>
    </location>
</feature>
<evidence type="ECO:0000313" key="3">
    <source>
        <dbReference type="EMBL" id="MCW3805603.1"/>
    </source>
</evidence>
<dbReference type="InterPro" id="IPR024654">
    <property type="entry name" value="Calcineurin-like_PHP_lpxH"/>
</dbReference>
<dbReference type="SUPFAM" id="SSF56300">
    <property type="entry name" value="Metallo-dependent phosphatases"/>
    <property type="match status" value="1"/>
</dbReference>
<dbReference type="RefSeq" id="WP_301198973.1">
    <property type="nucleotide sequence ID" value="NZ_JAPDPI010000013.1"/>
</dbReference>
<protein>
    <submittedName>
        <fullName evidence="3">Metallophosphatase family protein</fullName>
    </submittedName>
</protein>
<dbReference type="Proteomes" id="UP001207408">
    <property type="component" value="Unassembled WGS sequence"/>
</dbReference>
<dbReference type="AlphaFoldDB" id="A0AAE3MD61"/>
<evidence type="ECO:0000259" key="2">
    <source>
        <dbReference type="Pfam" id="PF12850"/>
    </source>
</evidence>
<dbReference type="Gene3D" id="3.60.21.10">
    <property type="match status" value="1"/>
</dbReference>
<proteinExistence type="inferred from homology"/>
<keyword evidence="4" id="KW-1185">Reference proteome</keyword>
<reference evidence="3" key="1">
    <citation type="submission" date="2022-10" db="EMBL/GenBank/DDBJ databases">
        <authorList>
            <person name="Yu W.X."/>
        </authorList>
    </citation>
    <scope>NUCLEOTIDE SEQUENCE</scope>
    <source>
        <strain evidence="3">D04</strain>
    </source>
</reference>
<dbReference type="EMBL" id="JAPDPI010000013">
    <property type="protein sequence ID" value="MCW3805603.1"/>
    <property type="molecule type" value="Genomic_DNA"/>
</dbReference>
<name>A0AAE3MD61_9BACT</name>
<accession>A0AAE3MD61</accession>
<comment type="caution">
    <text evidence="3">The sequence shown here is derived from an EMBL/GenBank/DDBJ whole genome shotgun (WGS) entry which is preliminary data.</text>
</comment>
<dbReference type="Pfam" id="PF12850">
    <property type="entry name" value="Metallophos_2"/>
    <property type="match status" value="1"/>
</dbReference>
<sequence>MTRIGLISDTHSYFDPRFKELFANCNEIWHAGDIGDMKVLDAMQDFKPTRAVYGNIDDAVIRRILKEHLRFECDGVDVWITHIGGYPGRYDGRVKAGLFKNPPKLFIAGHSHILKVIYDDKLNCLHINPGAAGRSGFHAVRTAIRFVLDKGEIKDLEVIELDNKSFGEEG</sequence>
<gene>
    <name evidence="3" type="ORF">OM074_08175</name>
</gene>
<evidence type="ECO:0000256" key="1">
    <source>
        <dbReference type="ARBA" id="ARBA00008950"/>
    </source>
</evidence>